<dbReference type="PANTHER" id="PTHR35333">
    <property type="entry name" value="BETA-LACTAMASE"/>
    <property type="match status" value="1"/>
</dbReference>
<dbReference type="PANTHER" id="PTHR35333:SF3">
    <property type="entry name" value="BETA-LACTAMASE-TYPE TRANSPEPTIDASE FOLD CONTAINING PROTEIN"/>
    <property type="match status" value="1"/>
</dbReference>
<evidence type="ECO:0000259" key="1">
    <source>
        <dbReference type="Pfam" id="PF13354"/>
    </source>
</evidence>
<dbReference type="InterPro" id="IPR000871">
    <property type="entry name" value="Beta-lactam_class-A"/>
</dbReference>
<name>A0A0J1IGN7_NIACI</name>
<protein>
    <submittedName>
        <fullName evidence="2">D-alanyl-D-alanine carboxypeptidase</fullName>
    </submittedName>
</protein>
<sequence>MKMTLWIIVGIIILLSFMIGIGIYMFKKEITKKEPEYIFQFIKENAKSERVSLSINYNKQKWVEVNQNKQLPLASTVKIIIAMEYARQAAQGKIDPLQEVSLEELNTFYIPKTDGGAHDAWIANLNDGKETNKVHLSEVAKGMIAYSSNANTEYLINVLGLQNINTFLENLGISNHEPLYPIVSALFIPTQLMNEQKLSKQEMLEAMKSMDISEYRKRAMDIHNKWLNHPPTAEEKKQIVKNLDMDVQRIWSNRLPRSTSEDYVYIMEKLNNKTYFDKDTYKYLDPVMEQLMENPNNREWLVHAGQKGGSTAFIITTAMYATDKDGNQTELAFFANDLTSLEQTKLSRNLNGFKLKFLKDAEFRTLIQKELSILESRIP</sequence>
<keyword evidence="2" id="KW-0378">Hydrolase</keyword>
<dbReference type="GO" id="GO:0008800">
    <property type="term" value="F:beta-lactamase activity"/>
    <property type="evidence" value="ECO:0007669"/>
    <property type="project" value="InterPro"/>
</dbReference>
<dbReference type="PATRIC" id="fig|1397.4.peg.1594"/>
<organism evidence="2 3">
    <name type="scientific">Niallia circulans</name>
    <name type="common">Bacillus circulans</name>
    <dbReference type="NCBI Taxonomy" id="1397"/>
    <lineage>
        <taxon>Bacteria</taxon>
        <taxon>Bacillati</taxon>
        <taxon>Bacillota</taxon>
        <taxon>Bacilli</taxon>
        <taxon>Bacillales</taxon>
        <taxon>Bacillaceae</taxon>
        <taxon>Niallia</taxon>
    </lineage>
</organism>
<dbReference type="Pfam" id="PF13354">
    <property type="entry name" value="Beta-lactamase2"/>
    <property type="match status" value="1"/>
</dbReference>
<keyword evidence="3" id="KW-1185">Reference proteome</keyword>
<dbReference type="GO" id="GO:0030655">
    <property type="term" value="P:beta-lactam antibiotic catabolic process"/>
    <property type="evidence" value="ECO:0007669"/>
    <property type="project" value="InterPro"/>
</dbReference>
<dbReference type="Gene3D" id="3.40.710.10">
    <property type="entry name" value="DD-peptidase/beta-lactamase superfamily"/>
    <property type="match status" value="1"/>
</dbReference>
<reference evidence="2 3" key="1">
    <citation type="submission" date="2015-05" db="EMBL/GenBank/DDBJ databases">
        <title>Whole genome sequence and identification of bacterial endophytes from Costus igneus.</title>
        <authorList>
            <person name="Lee Y.P."/>
            <person name="Gan H.M."/>
            <person name="Eng W."/>
            <person name="Wheatley M.S."/>
            <person name="Caraballo A."/>
            <person name="Polter S."/>
            <person name="Savka M.A."/>
            <person name="Hudson A.O."/>
        </authorList>
    </citation>
    <scope>NUCLEOTIDE SEQUENCE [LARGE SCALE GENOMIC DNA]</scope>
    <source>
        <strain evidence="2 3">RIT379</strain>
    </source>
</reference>
<dbReference type="OrthoDB" id="975092at2"/>
<dbReference type="AlphaFoldDB" id="A0A0J1IGN7"/>
<dbReference type="EMBL" id="LDPH01000018">
    <property type="protein sequence ID" value="KLV25124.1"/>
    <property type="molecule type" value="Genomic_DNA"/>
</dbReference>
<dbReference type="InterPro" id="IPR045155">
    <property type="entry name" value="Beta-lactam_cat"/>
</dbReference>
<evidence type="ECO:0000313" key="3">
    <source>
        <dbReference type="Proteomes" id="UP000036045"/>
    </source>
</evidence>
<feature type="domain" description="Beta-lactamase class A catalytic" evidence="1">
    <location>
        <begin position="58"/>
        <end position="175"/>
    </location>
</feature>
<accession>A0A0J1IGN7</accession>
<evidence type="ECO:0000313" key="2">
    <source>
        <dbReference type="EMBL" id="KLV25124.1"/>
    </source>
</evidence>
<keyword evidence="2" id="KW-0645">Protease</keyword>
<dbReference type="InterPro" id="IPR012338">
    <property type="entry name" value="Beta-lactam/transpept-like"/>
</dbReference>
<dbReference type="SUPFAM" id="SSF56601">
    <property type="entry name" value="beta-lactamase/transpeptidase-like"/>
    <property type="match status" value="1"/>
</dbReference>
<gene>
    <name evidence="2" type="ORF">ABW02_16960</name>
</gene>
<dbReference type="GO" id="GO:0046677">
    <property type="term" value="P:response to antibiotic"/>
    <property type="evidence" value="ECO:0007669"/>
    <property type="project" value="InterPro"/>
</dbReference>
<proteinExistence type="predicted"/>
<dbReference type="GO" id="GO:0004180">
    <property type="term" value="F:carboxypeptidase activity"/>
    <property type="evidence" value="ECO:0007669"/>
    <property type="project" value="UniProtKB-KW"/>
</dbReference>
<comment type="caution">
    <text evidence="2">The sequence shown here is derived from an EMBL/GenBank/DDBJ whole genome shotgun (WGS) entry which is preliminary data.</text>
</comment>
<keyword evidence="2" id="KW-0121">Carboxypeptidase</keyword>
<dbReference type="Proteomes" id="UP000036045">
    <property type="component" value="Unassembled WGS sequence"/>
</dbReference>